<dbReference type="EMBL" id="AOHP01000004">
    <property type="protein sequence ID" value="EMF31109.1"/>
    <property type="molecule type" value="Genomic_DNA"/>
</dbReference>
<evidence type="ECO:0000256" key="1">
    <source>
        <dbReference type="SAM" id="MobiDB-lite"/>
    </source>
</evidence>
<sequence length="72" mass="7829">MNVGLVPLAALAAPPLYAVAVEVARRCLGRCAVSFPGPHARPVRCTRRQRHSGRHLHRHTGSTWRNPAGGAW</sequence>
<protein>
    <submittedName>
        <fullName evidence="2">Uncharacterized protein</fullName>
    </submittedName>
</protein>
<gene>
    <name evidence="2" type="ORF">H114_00732</name>
</gene>
<evidence type="ECO:0000313" key="2">
    <source>
        <dbReference type="EMBL" id="EMF31109.1"/>
    </source>
</evidence>
<proteinExistence type="predicted"/>
<dbReference type="RefSeq" id="WP_006129714.1">
    <property type="nucleotide sequence ID" value="NZ_AOHP01000004.1"/>
</dbReference>
<comment type="caution">
    <text evidence="2">The sequence shown here is derived from an EMBL/GenBank/DDBJ whole genome shotgun (WGS) entry which is preliminary data.</text>
</comment>
<evidence type="ECO:0000313" key="3">
    <source>
        <dbReference type="Proteomes" id="UP000011732"/>
    </source>
</evidence>
<name>M3C407_STREZ</name>
<dbReference type="PATRIC" id="fig|1284664.3.peg.153"/>
<feature type="compositionally biased region" description="Basic residues" evidence="1">
    <location>
        <begin position="43"/>
        <end position="60"/>
    </location>
</feature>
<accession>M3C407</accession>
<organism evidence="2 3">
    <name type="scientific">Streptomyces gancidicus BKS 13-15</name>
    <dbReference type="NCBI Taxonomy" id="1284664"/>
    <lineage>
        <taxon>Bacteria</taxon>
        <taxon>Bacillati</taxon>
        <taxon>Actinomycetota</taxon>
        <taxon>Actinomycetes</taxon>
        <taxon>Kitasatosporales</taxon>
        <taxon>Streptomycetaceae</taxon>
        <taxon>Streptomyces</taxon>
        <taxon>Streptomyces pseudogriseolus group</taxon>
    </lineage>
</organism>
<reference evidence="2 3" key="1">
    <citation type="journal article" date="2013" name="Genome Announc.">
        <title>Draft Genome Sequence of Streptomyces gancidicus Strain BKS 13-15.</title>
        <authorList>
            <person name="Kumar S."/>
            <person name="Kaur N."/>
            <person name="Singh N.K."/>
            <person name="Raghava G.P."/>
            <person name="Mayilraj S."/>
        </authorList>
    </citation>
    <scope>NUCLEOTIDE SEQUENCE [LARGE SCALE GENOMIC DNA]</scope>
    <source>
        <strain evidence="2 3">BKS 13-15</strain>
    </source>
</reference>
<dbReference type="AlphaFoldDB" id="M3C407"/>
<keyword evidence="3" id="KW-1185">Reference proteome</keyword>
<feature type="region of interest" description="Disordered" evidence="1">
    <location>
        <begin position="43"/>
        <end position="72"/>
    </location>
</feature>
<dbReference type="Proteomes" id="UP000011732">
    <property type="component" value="Unassembled WGS sequence"/>
</dbReference>